<feature type="domain" description="Ras-GAP" evidence="4">
    <location>
        <begin position="314"/>
        <end position="524"/>
    </location>
</feature>
<evidence type="ECO:0000256" key="2">
    <source>
        <dbReference type="SAM" id="MobiDB-lite"/>
    </source>
</evidence>
<dbReference type="PROSITE" id="PS50018">
    <property type="entry name" value="RAS_GTPASE_ACTIV_2"/>
    <property type="match status" value="1"/>
</dbReference>
<dbReference type="Gene3D" id="2.60.40.150">
    <property type="entry name" value="C2 domain"/>
    <property type="match status" value="1"/>
</dbReference>
<keyword evidence="6" id="KW-1185">Reference proteome</keyword>
<dbReference type="EMBL" id="JARKIF010000009">
    <property type="protein sequence ID" value="KAJ7630937.1"/>
    <property type="molecule type" value="Genomic_DNA"/>
</dbReference>
<keyword evidence="1" id="KW-0343">GTPase activation</keyword>
<comment type="caution">
    <text evidence="5">The sequence shown here is derived from an EMBL/GenBank/DDBJ whole genome shotgun (WGS) entry which is preliminary data.</text>
</comment>
<dbReference type="InterPro" id="IPR008936">
    <property type="entry name" value="Rho_GTPase_activation_prot"/>
</dbReference>
<dbReference type="InterPro" id="IPR001936">
    <property type="entry name" value="RasGAP_dom"/>
</dbReference>
<dbReference type="Pfam" id="PF00168">
    <property type="entry name" value="C2"/>
    <property type="match status" value="1"/>
</dbReference>
<dbReference type="SMART" id="SM00323">
    <property type="entry name" value="RasGAP"/>
    <property type="match status" value="1"/>
</dbReference>
<feature type="compositionally biased region" description="Polar residues" evidence="2">
    <location>
        <begin position="679"/>
        <end position="690"/>
    </location>
</feature>
<feature type="domain" description="C2" evidence="3">
    <location>
        <begin position="155"/>
        <end position="285"/>
    </location>
</feature>
<evidence type="ECO:0000259" key="3">
    <source>
        <dbReference type="PROSITE" id="PS50004"/>
    </source>
</evidence>
<organism evidence="5 6">
    <name type="scientific">Roridomyces roridus</name>
    <dbReference type="NCBI Taxonomy" id="1738132"/>
    <lineage>
        <taxon>Eukaryota</taxon>
        <taxon>Fungi</taxon>
        <taxon>Dikarya</taxon>
        <taxon>Basidiomycota</taxon>
        <taxon>Agaricomycotina</taxon>
        <taxon>Agaricomycetes</taxon>
        <taxon>Agaricomycetidae</taxon>
        <taxon>Agaricales</taxon>
        <taxon>Marasmiineae</taxon>
        <taxon>Mycenaceae</taxon>
        <taxon>Roridomyces</taxon>
    </lineage>
</organism>
<dbReference type="SUPFAM" id="SSF48350">
    <property type="entry name" value="GTPase activation domain, GAP"/>
    <property type="match status" value="1"/>
</dbReference>
<dbReference type="Proteomes" id="UP001221142">
    <property type="component" value="Unassembled WGS sequence"/>
</dbReference>
<dbReference type="PROSITE" id="PS50004">
    <property type="entry name" value="C2"/>
    <property type="match status" value="1"/>
</dbReference>
<feature type="compositionally biased region" description="Polar residues" evidence="2">
    <location>
        <begin position="658"/>
        <end position="670"/>
    </location>
</feature>
<name>A0AAD7BUR2_9AGAR</name>
<gene>
    <name evidence="5" type="ORF">FB45DRAFT_916979</name>
</gene>
<dbReference type="InterPro" id="IPR039360">
    <property type="entry name" value="Ras_GTPase"/>
</dbReference>
<feature type="compositionally biased region" description="Low complexity" evidence="2">
    <location>
        <begin position="714"/>
        <end position="725"/>
    </location>
</feature>
<reference evidence="5" key="1">
    <citation type="submission" date="2023-03" db="EMBL/GenBank/DDBJ databases">
        <title>Massive genome expansion in bonnet fungi (Mycena s.s.) driven by repeated elements and novel gene families across ecological guilds.</title>
        <authorList>
            <consortium name="Lawrence Berkeley National Laboratory"/>
            <person name="Harder C.B."/>
            <person name="Miyauchi S."/>
            <person name="Viragh M."/>
            <person name="Kuo A."/>
            <person name="Thoen E."/>
            <person name="Andreopoulos B."/>
            <person name="Lu D."/>
            <person name="Skrede I."/>
            <person name="Drula E."/>
            <person name="Henrissat B."/>
            <person name="Morin E."/>
            <person name="Kohler A."/>
            <person name="Barry K."/>
            <person name="LaButti K."/>
            <person name="Morin E."/>
            <person name="Salamov A."/>
            <person name="Lipzen A."/>
            <person name="Mereny Z."/>
            <person name="Hegedus B."/>
            <person name="Baldrian P."/>
            <person name="Stursova M."/>
            <person name="Weitz H."/>
            <person name="Taylor A."/>
            <person name="Grigoriev I.V."/>
            <person name="Nagy L.G."/>
            <person name="Martin F."/>
            <person name="Kauserud H."/>
        </authorList>
    </citation>
    <scope>NUCLEOTIDE SEQUENCE</scope>
    <source>
        <strain evidence="5">9284</strain>
    </source>
</reference>
<accession>A0AAD7BUR2</accession>
<sequence length="742" mass="85023">MSDAQGEWLVSAEIYVSASAGASIRKPPAVPRRKPDKRDSVRQNLLIEDRKLKGHWRSATCRLSEEGNRCLLNVYIDENIFYQTLYIHLLNHTDIRQADSSLFFRKDCLGIYCAGGQRWTSNSMHLTEPVYLWLNNPETCSTWLALLRSYAIPEIYGRLFFPTDGGAYRMWRQVELTVIQARNLGNTRPLEVANAAVENAETDPVDLDVWCEIHLNETVCGRTTLKKGIGSPDWHENFTFTDLPPFDTLDIFVWKEKKLFKPQLMGCVRVTLLNFRRGESIEGWFPVLHQGPTASDIQVGDIRLKIRVDEEIILPREAYSDLLQTFNKRNLLEWMTDFETKFKLKTIATQLLSIAVARNDLIQQVQDIALREVDGTPSSHQTLFRGNTSLYQGHGTVHELKIGIEVDPMRSGKGTKNIEHNLELLIYWCQEFWNQIYSVRMECPPEMRELFQTVRQLVEKRYRVKETSPENRELPWQSVSAFCFLRFIVPAILHPHLFGLCPEPCQSERGGLLLSFARTHRLRYREPFSLNAEDPNDRHERLAVINGLRHRTQQMPVLNKESIPMPSIPDIPKQLAIITSAVIRNSSRDYHSRQKPKDPSDWPLHEFCQQCFDVEQSALQRVSQLATKMSSERKQAHSPSLSTSGSPPAPRRNRNKSNGRPSTAPSSPADNSARRLFSEPTTPSSPSRAQANWDPQAEASSTARKRHIKSSSTDSIPLSMDPMDMPDSDDKKKGLLRGIWRR</sequence>
<evidence type="ECO:0000313" key="6">
    <source>
        <dbReference type="Proteomes" id="UP001221142"/>
    </source>
</evidence>
<proteinExistence type="predicted"/>
<dbReference type="GO" id="GO:0005096">
    <property type="term" value="F:GTPase activator activity"/>
    <property type="evidence" value="ECO:0007669"/>
    <property type="project" value="UniProtKB-KW"/>
</dbReference>
<dbReference type="InterPro" id="IPR035892">
    <property type="entry name" value="C2_domain_sf"/>
</dbReference>
<protein>
    <submittedName>
        <fullName evidence="5">GTPase activating protein</fullName>
    </submittedName>
</protein>
<evidence type="ECO:0000313" key="5">
    <source>
        <dbReference type="EMBL" id="KAJ7630937.1"/>
    </source>
</evidence>
<feature type="compositionally biased region" description="Polar residues" evidence="2">
    <location>
        <begin position="637"/>
        <end position="646"/>
    </location>
</feature>
<dbReference type="PANTHER" id="PTHR10194:SF60">
    <property type="entry name" value="RAS GTPASE-ACTIVATING PROTEIN RASKOL"/>
    <property type="match status" value="1"/>
</dbReference>
<feature type="region of interest" description="Disordered" evidence="2">
    <location>
        <begin position="623"/>
        <end position="742"/>
    </location>
</feature>
<evidence type="ECO:0000256" key="1">
    <source>
        <dbReference type="ARBA" id="ARBA00022468"/>
    </source>
</evidence>
<dbReference type="AlphaFoldDB" id="A0AAD7BUR2"/>
<dbReference type="Gene3D" id="1.10.506.10">
    <property type="entry name" value="GTPase Activation - p120gap, domain 1"/>
    <property type="match status" value="1"/>
</dbReference>
<dbReference type="Pfam" id="PF00616">
    <property type="entry name" value="RasGAP"/>
    <property type="match status" value="1"/>
</dbReference>
<evidence type="ECO:0000259" key="4">
    <source>
        <dbReference type="PROSITE" id="PS50018"/>
    </source>
</evidence>
<dbReference type="SMART" id="SM00239">
    <property type="entry name" value="C2"/>
    <property type="match status" value="1"/>
</dbReference>
<dbReference type="InterPro" id="IPR000008">
    <property type="entry name" value="C2_dom"/>
</dbReference>
<dbReference type="SUPFAM" id="SSF49562">
    <property type="entry name" value="C2 domain (Calcium/lipid-binding domain, CaLB)"/>
    <property type="match status" value="1"/>
</dbReference>
<dbReference type="PANTHER" id="PTHR10194">
    <property type="entry name" value="RAS GTPASE-ACTIVATING PROTEINS"/>
    <property type="match status" value="1"/>
</dbReference>